<dbReference type="PANTHER" id="PTHR10127">
    <property type="entry name" value="DISCOIDIN, CUB, EGF, LAMININ , AND ZINC METALLOPROTEASE DOMAIN CONTAINING"/>
    <property type="match status" value="1"/>
</dbReference>
<feature type="disulfide bond" evidence="9">
    <location>
        <begin position="204"/>
        <end position="226"/>
    </location>
</feature>
<evidence type="ECO:0000256" key="5">
    <source>
        <dbReference type="ARBA" id="ARBA00022833"/>
    </source>
</evidence>
<feature type="active site" evidence="9">
    <location>
        <position position="235"/>
    </location>
</feature>
<dbReference type="InterPro" id="IPR035914">
    <property type="entry name" value="Sperma_CUB_dom_sf"/>
</dbReference>
<dbReference type="Proteomes" id="UP001175271">
    <property type="component" value="Unassembled WGS sequence"/>
</dbReference>
<evidence type="ECO:0000256" key="7">
    <source>
        <dbReference type="ARBA" id="ARBA00023157"/>
    </source>
</evidence>
<keyword evidence="15" id="KW-1185">Reference proteome</keyword>
<sequence length="593" mass="68120">MRILPILFVLFAAASPFSLVLEQAKPLRGKEFLKRVLPGYADIDEVAELIATHKLKKKQQFSFQQHKELSKAAREVMKLNAKPLPADAPKTIAEINTALGLEEVLIGADIMMTAEQARSYLQISERKGRSKRQAYQPEYFFPKSLWTNPIPYYHDPYLSDNAREKVEWAINFWEQNTCVRFQRINDPNRSPSYPYLKFFNGGGCYSQIGRIESWQEQPISIGSGGCEFFGTTCHEIAHALGFMHEQMRWDRDQYIYVDLNAVEVNKTKNYDPFPESENDNYGKQYDFRSIMHYDDNAFAKDDETTVMYARNPAYQMTIGRDPVPHYGDIFEMNMLYKCYENTSDPAHCTWHIKAPAGKRIQYYVTEVRIAEEEDFLCTKKCYFGGLSIKGFEPTLIPEGMRFCCSAQLNKVFATASNILIVQPYSNIRYTDFTVMYRIADGSVPPLATTKSTVKPSTKATTPQTPATSPTYKIYGYKNFLIATLPVPFHEAEQYCEQFNARLISFHDKATENDLIDMFGRLLPNLQKIFWVGLNKPQGVRSTYSWIDGSRMDYSNWFSGFPKATVSEECGLFSSSKWAGSDCKIKHPFVCRKN</sequence>
<evidence type="ECO:0000259" key="11">
    <source>
        <dbReference type="PROSITE" id="PS01180"/>
    </source>
</evidence>
<dbReference type="InterPro" id="IPR034035">
    <property type="entry name" value="Astacin-like_dom"/>
</dbReference>
<keyword evidence="7 9" id="KW-1015">Disulfide bond</keyword>
<dbReference type="GO" id="GO:0004222">
    <property type="term" value="F:metalloendopeptidase activity"/>
    <property type="evidence" value="ECO:0007669"/>
    <property type="project" value="UniProtKB-UniRule"/>
</dbReference>
<evidence type="ECO:0000256" key="8">
    <source>
        <dbReference type="PROSITE-ProRule" id="PRU00059"/>
    </source>
</evidence>
<dbReference type="InterPro" id="IPR024079">
    <property type="entry name" value="MetalloPept_cat_dom_sf"/>
</dbReference>
<dbReference type="GO" id="GO:0008270">
    <property type="term" value="F:zinc ion binding"/>
    <property type="evidence" value="ECO:0007669"/>
    <property type="project" value="UniProtKB-UniRule"/>
</dbReference>
<feature type="binding site" evidence="9">
    <location>
        <position position="238"/>
    </location>
    <ligand>
        <name>Zn(2+)</name>
        <dbReference type="ChEBI" id="CHEBI:29105"/>
        <note>catalytic</note>
    </ligand>
</feature>
<dbReference type="SMART" id="SM00235">
    <property type="entry name" value="ZnMc"/>
    <property type="match status" value="1"/>
</dbReference>
<dbReference type="PANTHER" id="PTHR10127:SF780">
    <property type="entry name" value="METALLOENDOPEPTIDASE"/>
    <property type="match status" value="1"/>
</dbReference>
<dbReference type="Pfam" id="PF00059">
    <property type="entry name" value="Lectin_C"/>
    <property type="match status" value="1"/>
</dbReference>
<dbReference type="CDD" id="cd04280">
    <property type="entry name" value="ZnMc_astacin_like"/>
    <property type="match status" value="1"/>
</dbReference>
<dbReference type="PRINTS" id="PR00480">
    <property type="entry name" value="ASTACIN"/>
</dbReference>
<gene>
    <name evidence="14" type="ORF">QR680_016062</name>
</gene>
<protein>
    <recommendedName>
        <fullName evidence="10">Metalloendopeptidase</fullName>
        <ecNumber evidence="10">3.4.24.-</ecNumber>
    </recommendedName>
</protein>
<keyword evidence="5 9" id="KW-0862">Zinc</keyword>
<feature type="domain" description="CUB" evidence="11">
    <location>
        <begin position="318"/>
        <end position="439"/>
    </location>
</feature>
<dbReference type="GO" id="GO:0006508">
    <property type="term" value="P:proteolysis"/>
    <property type="evidence" value="ECO:0007669"/>
    <property type="project" value="UniProtKB-KW"/>
</dbReference>
<feature type="domain" description="Peptidase M12A" evidence="13">
    <location>
        <begin position="132"/>
        <end position="339"/>
    </location>
</feature>
<dbReference type="PROSITE" id="PS50041">
    <property type="entry name" value="C_TYPE_LECTIN_2"/>
    <property type="match status" value="1"/>
</dbReference>
<dbReference type="Gene3D" id="2.60.120.290">
    <property type="entry name" value="Spermadhesin, CUB domain"/>
    <property type="match status" value="1"/>
</dbReference>
<keyword evidence="4 9" id="KW-0378">Hydrolase</keyword>
<evidence type="ECO:0000313" key="15">
    <source>
        <dbReference type="Proteomes" id="UP001175271"/>
    </source>
</evidence>
<evidence type="ECO:0000313" key="14">
    <source>
        <dbReference type="EMBL" id="KAK0401947.1"/>
    </source>
</evidence>
<evidence type="ECO:0000256" key="4">
    <source>
        <dbReference type="ARBA" id="ARBA00022801"/>
    </source>
</evidence>
<feature type="chain" id="PRO_5041480893" description="Metalloendopeptidase" evidence="10">
    <location>
        <begin position="17"/>
        <end position="593"/>
    </location>
</feature>
<keyword evidence="10" id="KW-0732">Signal</keyword>
<comment type="cofactor">
    <cofactor evidence="9 10">
        <name>Zn(2+)</name>
        <dbReference type="ChEBI" id="CHEBI:29105"/>
    </cofactor>
    <text evidence="9 10">Binds 1 zinc ion per subunit.</text>
</comment>
<comment type="caution">
    <text evidence="8">Lacks conserved residue(s) required for the propagation of feature annotation.</text>
</comment>
<evidence type="ECO:0000256" key="2">
    <source>
        <dbReference type="ARBA" id="ARBA00022670"/>
    </source>
</evidence>
<keyword evidence="2 9" id="KW-0645">Protease</keyword>
<reference evidence="14" key="1">
    <citation type="submission" date="2023-06" db="EMBL/GenBank/DDBJ databases">
        <title>Genomic analysis of the entomopathogenic nematode Steinernema hermaphroditum.</title>
        <authorList>
            <person name="Schwarz E.M."/>
            <person name="Heppert J.K."/>
            <person name="Baniya A."/>
            <person name="Schwartz H.T."/>
            <person name="Tan C.-H."/>
            <person name="Antoshechkin I."/>
            <person name="Sternberg P.W."/>
            <person name="Goodrich-Blair H."/>
            <person name="Dillman A.R."/>
        </authorList>
    </citation>
    <scope>NUCLEOTIDE SEQUENCE</scope>
    <source>
        <strain evidence="14">PS9179</strain>
        <tissue evidence="14">Whole animal</tissue>
    </source>
</reference>
<dbReference type="InterPro" id="IPR016186">
    <property type="entry name" value="C-type_lectin-like/link_sf"/>
</dbReference>
<evidence type="ECO:0000259" key="13">
    <source>
        <dbReference type="PROSITE" id="PS51864"/>
    </source>
</evidence>
<evidence type="ECO:0000256" key="10">
    <source>
        <dbReference type="RuleBase" id="RU361183"/>
    </source>
</evidence>
<dbReference type="InterPro" id="IPR000859">
    <property type="entry name" value="CUB_dom"/>
</dbReference>
<name>A0AA39H9X0_9BILA</name>
<dbReference type="AlphaFoldDB" id="A0AA39H9X0"/>
<proteinExistence type="predicted"/>
<dbReference type="InterPro" id="IPR001506">
    <property type="entry name" value="Peptidase_M12A"/>
</dbReference>
<dbReference type="CDD" id="cd00037">
    <property type="entry name" value="CLECT"/>
    <property type="match status" value="1"/>
</dbReference>
<dbReference type="PROSITE" id="PS51864">
    <property type="entry name" value="ASTACIN"/>
    <property type="match status" value="1"/>
</dbReference>
<evidence type="ECO:0000256" key="3">
    <source>
        <dbReference type="ARBA" id="ARBA00022723"/>
    </source>
</evidence>
<evidence type="ECO:0000256" key="9">
    <source>
        <dbReference type="PROSITE-ProRule" id="PRU01211"/>
    </source>
</evidence>
<dbReference type="Gene3D" id="3.40.390.10">
    <property type="entry name" value="Collagenase (Catalytic Domain)"/>
    <property type="match status" value="1"/>
</dbReference>
<evidence type="ECO:0000259" key="12">
    <source>
        <dbReference type="PROSITE" id="PS50041"/>
    </source>
</evidence>
<dbReference type="InterPro" id="IPR001304">
    <property type="entry name" value="C-type_lectin-like"/>
</dbReference>
<dbReference type="SUPFAM" id="SSF56436">
    <property type="entry name" value="C-type lectin-like"/>
    <property type="match status" value="1"/>
</dbReference>
<dbReference type="SUPFAM" id="SSF49854">
    <property type="entry name" value="Spermadhesin, CUB domain"/>
    <property type="match status" value="1"/>
</dbReference>
<evidence type="ECO:0000256" key="1">
    <source>
        <dbReference type="ARBA" id="ARBA00022536"/>
    </source>
</evidence>
<dbReference type="EMBL" id="JAUCMV010000004">
    <property type="protein sequence ID" value="KAK0401947.1"/>
    <property type="molecule type" value="Genomic_DNA"/>
</dbReference>
<dbReference type="InterPro" id="IPR006026">
    <property type="entry name" value="Peptidase_Metallo"/>
</dbReference>
<dbReference type="Pfam" id="PF01400">
    <property type="entry name" value="Astacin"/>
    <property type="match status" value="1"/>
</dbReference>
<dbReference type="SMART" id="SM00034">
    <property type="entry name" value="CLECT"/>
    <property type="match status" value="1"/>
</dbReference>
<keyword evidence="6 9" id="KW-0482">Metalloprotease</keyword>
<dbReference type="InterPro" id="IPR016187">
    <property type="entry name" value="CTDL_fold"/>
</dbReference>
<dbReference type="PROSITE" id="PS01180">
    <property type="entry name" value="CUB"/>
    <property type="match status" value="1"/>
</dbReference>
<comment type="caution">
    <text evidence="14">The sequence shown here is derived from an EMBL/GenBank/DDBJ whole genome shotgun (WGS) entry which is preliminary data.</text>
</comment>
<accession>A0AA39H9X0</accession>
<dbReference type="EC" id="3.4.24.-" evidence="10"/>
<keyword evidence="3 9" id="KW-0479">Metal-binding</keyword>
<feature type="signal peptide" evidence="10">
    <location>
        <begin position="1"/>
        <end position="16"/>
    </location>
</feature>
<keyword evidence="1" id="KW-0245">EGF-like domain</keyword>
<organism evidence="14 15">
    <name type="scientific">Steinernema hermaphroditum</name>
    <dbReference type="NCBI Taxonomy" id="289476"/>
    <lineage>
        <taxon>Eukaryota</taxon>
        <taxon>Metazoa</taxon>
        <taxon>Ecdysozoa</taxon>
        <taxon>Nematoda</taxon>
        <taxon>Chromadorea</taxon>
        <taxon>Rhabditida</taxon>
        <taxon>Tylenchina</taxon>
        <taxon>Panagrolaimomorpha</taxon>
        <taxon>Strongyloidoidea</taxon>
        <taxon>Steinernematidae</taxon>
        <taxon>Steinernema</taxon>
    </lineage>
</organism>
<evidence type="ECO:0000256" key="6">
    <source>
        <dbReference type="ARBA" id="ARBA00023049"/>
    </source>
</evidence>
<feature type="binding site" evidence="9">
    <location>
        <position position="244"/>
    </location>
    <ligand>
        <name>Zn(2+)</name>
        <dbReference type="ChEBI" id="CHEBI:29105"/>
        <note>catalytic</note>
    </ligand>
</feature>
<feature type="binding site" evidence="9">
    <location>
        <position position="234"/>
    </location>
    <ligand>
        <name>Zn(2+)</name>
        <dbReference type="ChEBI" id="CHEBI:29105"/>
        <note>catalytic</note>
    </ligand>
</feature>
<feature type="domain" description="C-type lectin" evidence="12">
    <location>
        <begin position="474"/>
        <end position="591"/>
    </location>
</feature>
<dbReference type="Gene3D" id="3.10.100.10">
    <property type="entry name" value="Mannose-Binding Protein A, subunit A"/>
    <property type="match status" value="1"/>
</dbReference>
<dbReference type="SUPFAM" id="SSF55486">
    <property type="entry name" value="Metalloproteases ('zincins'), catalytic domain"/>
    <property type="match status" value="1"/>
</dbReference>